<feature type="compositionally biased region" description="Low complexity" evidence="1">
    <location>
        <begin position="39"/>
        <end position="53"/>
    </location>
</feature>
<dbReference type="WBParaSite" id="ALUE_0000353501-mRNA-1">
    <property type="protein sequence ID" value="ALUE_0000353501-mRNA-1"/>
    <property type="gene ID" value="ALUE_0000353501"/>
</dbReference>
<protein>
    <submittedName>
        <fullName evidence="3">Uncharacterized protein</fullName>
    </submittedName>
</protein>
<organism evidence="2 3">
    <name type="scientific">Ascaris lumbricoides</name>
    <name type="common">Giant roundworm</name>
    <dbReference type="NCBI Taxonomy" id="6252"/>
    <lineage>
        <taxon>Eukaryota</taxon>
        <taxon>Metazoa</taxon>
        <taxon>Ecdysozoa</taxon>
        <taxon>Nematoda</taxon>
        <taxon>Chromadorea</taxon>
        <taxon>Rhabditida</taxon>
        <taxon>Spirurina</taxon>
        <taxon>Ascaridomorpha</taxon>
        <taxon>Ascaridoidea</taxon>
        <taxon>Ascarididae</taxon>
        <taxon>Ascaris</taxon>
    </lineage>
</organism>
<sequence length="158" mass="17706">MNAPAPQAQSTEHNSLLCNHNPQAQLNSPINDSIHEDNSGSSASQQKSPSSASNNCPNYLYKIIALKNIQWKFHVKSMNISPRTVMRPFAKKYSMQPLVFQPNLIGIVGYEFGRLYRILPKLHLCAISIPKKSLEVVGALPNSRPLNETSQKFRVLKH</sequence>
<dbReference type="AlphaFoldDB" id="A0A0M3HP09"/>
<reference evidence="3" key="1">
    <citation type="submission" date="2017-02" db="UniProtKB">
        <authorList>
            <consortium name="WormBaseParasite"/>
        </authorList>
    </citation>
    <scope>IDENTIFICATION</scope>
</reference>
<evidence type="ECO:0000313" key="2">
    <source>
        <dbReference type="Proteomes" id="UP000036681"/>
    </source>
</evidence>
<evidence type="ECO:0000313" key="3">
    <source>
        <dbReference type="WBParaSite" id="ALUE_0000353501-mRNA-1"/>
    </source>
</evidence>
<feature type="region of interest" description="Disordered" evidence="1">
    <location>
        <begin position="27"/>
        <end position="53"/>
    </location>
</feature>
<keyword evidence="2" id="KW-1185">Reference proteome</keyword>
<proteinExistence type="predicted"/>
<dbReference type="Proteomes" id="UP000036681">
    <property type="component" value="Unplaced"/>
</dbReference>
<evidence type="ECO:0000256" key="1">
    <source>
        <dbReference type="SAM" id="MobiDB-lite"/>
    </source>
</evidence>
<name>A0A0M3HP09_ASCLU</name>
<accession>A0A0M3HP09</accession>